<dbReference type="GO" id="GO:1990072">
    <property type="term" value="C:TRAPPIII protein complex"/>
    <property type="evidence" value="ECO:0007669"/>
    <property type="project" value="TreeGrafter"/>
</dbReference>
<feature type="compositionally biased region" description="Pro residues" evidence="1">
    <location>
        <begin position="2217"/>
        <end position="2241"/>
    </location>
</feature>
<dbReference type="EMBL" id="CDMZ01005948">
    <property type="protein sequence ID" value="CEM56156.1"/>
    <property type="molecule type" value="Genomic_DNA"/>
</dbReference>
<feature type="compositionally biased region" description="Low complexity" evidence="1">
    <location>
        <begin position="2269"/>
        <end position="2287"/>
    </location>
</feature>
<dbReference type="Pfam" id="PF24542">
    <property type="entry name" value="Ig_TPPC8_C"/>
    <property type="match status" value="1"/>
</dbReference>
<proteinExistence type="predicted"/>
<feature type="compositionally biased region" description="Pro residues" evidence="1">
    <location>
        <begin position="2288"/>
        <end position="2314"/>
    </location>
</feature>
<feature type="compositionally biased region" description="Low complexity" evidence="1">
    <location>
        <begin position="2242"/>
        <end position="2253"/>
    </location>
</feature>
<feature type="region of interest" description="Disordered" evidence="1">
    <location>
        <begin position="595"/>
        <end position="616"/>
    </location>
</feature>
<feature type="compositionally biased region" description="Polar residues" evidence="1">
    <location>
        <begin position="2512"/>
        <end position="2524"/>
    </location>
</feature>
<dbReference type="InterPro" id="IPR024420">
    <property type="entry name" value="TRAPP_III_complex_Trs85"/>
</dbReference>
<reference evidence="3" key="1">
    <citation type="submission" date="2014-11" db="EMBL/GenBank/DDBJ databases">
        <authorList>
            <person name="Otto D Thomas"/>
            <person name="Naeem Raeece"/>
        </authorList>
    </citation>
    <scope>NUCLEOTIDE SEQUENCE</scope>
</reference>
<feature type="compositionally biased region" description="Low complexity" evidence="1">
    <location>
        <begin position="1693"/>
        <end position="1705"/>
    </location>
</feature>
<dbReference type="PANTHER" id="PTHR12975:SF6">
    <property type="entry name" value="TRAFFICKING PROTEIN PARTICLE COMPLEX SUBUNIT 8"/>
    <property type="match status" value="1"/>
</dbReference>
<feature type="compositionally biased region" description="Pro residues" evidence="1">
    <location>
        <begin position="2365"/>
        <end position="2376"/>
    </location>
</feature>
<feature type="region of interest" description="Disordered" evidence="1">
    <location>
        <begin position="1890"/>
        <end position="1912"/>
    </location>
</feature>
<evidence type="ECO:0000313" key="3">
    <source>
        <dbReference type="EMBL" id="CEM56156.1"/>
    </source>
</evidence>
<feature type="compositionally biased region" description="Gly residues" evidence="1">
    <location>
        <begin position="442"/>
        <end position="458"/>
    </location>
</feature>
<feature type="region of interest" description="Disordered" evidence="1">
    <location>
        <begin position="1489"/>
        <end position="1592"/>
    </location>
</feature>
<gene>
    <name evidence="3" type="ORF">Cvel_14128</name>
</gene>
<evidence type="ECO:0000256" key="1">
    <source>
        <dbReference type="SAM" id="MobiDB-lite"/>
    </source>
</evidence>
<feature type="compositionally biased region" description="Gly residues" evidence="1">
    <location>
        <begin position="2447"/>
        <end position="2456"/>
    </location>
</feature>
<feature type="region of interest" description="Disordered" evidence="1">
    <location>
        <begin position="434"/>
        <end position="461"/>
    </location>
</feature>
<feature type="region of interest" description="Disordered" evidence="1">
    <location>
        <begin position="1692"/>
        <end position="1718"/>
    </location>
</feature>
<feature type="compositionally biased region" description="Low complexity" evidence="1">
    <location>
        <begin position="1509"/>
        <end position="1525"/>
    </location>
</feature>
<feature type="compositionally biased region" description="Gly residues" evidence="1">
    <location>
        <begin position="1616"/>
        <end position="1626"/>
    </location>
</feature>
<dbReference type="InterPro" id="IPR057651">
    <property type="entry name" value="Ig_TPPC8_C"/>
</dbReference>
<feature type="domain" description="TPPC8 C-terminal Ig-like" evidence="2">
    <location>
        <begin position="1958"/>
        <end position="2072"/>
    </location>
</feature>
<feature type="compositionally biased region" description="Pro residues" evidence="1">
    <location>
        <begin position="2254"/>
        <end position="2268"/>
    </location>
</feature>
<sequence>MLIDINKDRDAFAEWVHRTWCPLVVVIASDTAKTALLRSNGMTFSDLLQPFSRSSSPGNSGGVGRRGFIGGGYMRGVPRSSLNAEFSAGTVTYRVLEKSVQSSCFQVRFVDSEECDGPPSAYASECTMAQSVELCEASYDETKAPGGLVPVPPFPWFDNYLDTLSRSLCFQPYDSLSQPTATLLVVSSAEALGLFQQPEGEGGGDAPPQSPPPSPSELFEQLMHPSFLPADCRKGLLDAAPARLFCLYHDNVSMPQVTDAQLQSLLQQMRNTFPPSSCLLLKLSRPAPPPGTPAEGGEASIRSFFADRYLPKFSRYSAPARMQQRLPGPWHPSFASSLRLEDLTLLSAAVQEMVSKTVIPWMEKKVRSLDEKVAQARKGLRNQIRYLLGRGRKGPGGQGGEGGAGNAAGGSETSAILSSVVGSGIDAAAAAWAGGNSQPPGGSSGAGGAGSGQAGRNGSGAPVYTTASVELQQRALADLCFLLRLYDRSASLYKAAAADFKHDRALAHWAAASEMWALSLALSGSTQQRREAEPIVEQAVSGFKKAGLPRQALRASLLGFRLLAVIGDPFSSDPVKLLHGTTDIVIDVPVPMVSQSAEANSNQQAQQQQQGGEAQQLPQFSPSFFSTLRSALISEQMAHAYARASVFAQDSRTASVSPTGLGADGGGSASSWGAGWVRRSAFHSVLAGHSFNKTAAMTAGSPFIPRAFKRLALRCYRSVTAGYWDPPLFGREPILHGLPPLESELQAKNQRAEGAREGSALGLSLSAGPGRDVEGALLFVCDHLIFAMARIYFQLDSWAASLRHFALVLKAIAESQAPFYYSAIAASHWVDAARDGAALPVIDGVEFGGGGAELEAASPSAAAAAVAAASPQRQGSSTEVGDAKTEALFRSSGADLWTLAGPNTGQRRRIGKDREAQYVRELEYVLKTFVKREAQKLINHMKTVTSSVEAGGEGGDPDEADAEAFLWGAAAAAGAVRVCLDVEVPFVACRDSRRRLVPHSVTVLLEGDRGAVGEGGESASLLMEEVQKRRTSLSSVSPESFITMARQMGISVGKEDAAELAWLSLRYSSRLGGKGPSDLLPVHLHADSSTASRFKGANAVLPGEEETDEERAGLSAFEELSRQVAVGSPVSVVIRLVNPLQVPLHLEDLRLLAHFETTGVGGEGVPAEKIFTRSNREMHAADFVLKSLEPGVSGGVRLSVDVAELSRATLDESSDAAGLFRRVTGNQGEEVEVGGDSLLLPGKSLTIGPLSSLDVTLVALPLREGALRIRGVAWSLFGSLEVRHEFRPLGRRRKRRKGAAKAAAVMAAPLNPHPPVTQPLPPDPCPGDGTHAPDMRLRLHVSSAVPRCSLRVEGWPEDEAAVAMRAADAAGSGRAAVGETALLAGETRQVSLVVSNDSDRLVISELSLCASPADCWVFPPQAQQTHASSAPKPGTGGVSVDATPQDSHLIVCKSPLPPGATLRIPALLHCPVAGLQRVRVCLCAEAVQPSERERSQDSPPPAKIHPSHSDPSLAPAPASAGPSGHVRGINIAMPSSPDLQNLAAREREKAEQGKPNGVTPLSLPFAGLAAQPNSRLPLPHGAAGDKEAQASAAAGLGGRVTIAPSASESESARVGWGAGESRGSGGRGEERRGRKWICMERAVLVRPSLWMRDVMIRPSVKDENSFLLSCTVENVSDHVLCLGLPKECGGASGRSPASFSSSSPCGLGGANGDGDPNRTVPPPFGILGGQRETIVPFRQAGRGGSDLTAELFPSQARRIVFLFRHPSGPPKPNIGNGQVAAAAAAGVGGLASEYGGADTLEGQSVPLPTDYSHHAVPKDFKPHALVKDIGAGCLEAVAPPAGVWRRQVVRACRLGHSTREAEARERRRKARLDYQPESDALDPILARSSAMQQKLQEQHQRGEAETKSPGVETPDLAHLDVVVPWRCEERMKSGEVFEFKVPLTPSITKCPLQMSAIPEAYSIQWTAESLPSVSVKVCVRNLSDADTVDVLVAADNGSASRDLSIAQAALSGVTDDGPITPDDITGGFLRGFFWTGETAVLLRDLQPGAAASCDLEATFVSPGVFDLNKIRLEILKRHREGGVPAHGHGAAASGGQALRSSTDPSHLAEGRVFVFTNPLLVCVGDGGGGERSAGLHHGKEDLLSNVPSPLTFQPIASTTGQSDTITPSRPKFLPSVAVPHQQKKAQEIAQERGAVAVAAPFQPTSMSNPLSGGPTRISPPPPPPPAARRDGPSPPPPPPTSAPLSDPFGASAAAPPPIPPSRPSPPATPTSETFPPQNAAEAFSSSAFPPPQCPPFSGSPPPQSAPFSVSPPTPHMTQTQMPVTPPVPPVVPQDVPPSFPIQHKTMQSPPPQSITPNPQGLYADPTPPHGPGPSEPPFGAAPFQPTQPPVDPYGFPSTQEYPREDSHSGVPQTGFSGPQATAAPSHSHFPASVEQPQAPPGPPVPAGPGGMEGQGGTSFESDLLGVFPSEPSGHLRYPSDGMMATGVPTQAGMVPGVHAEAGVSPDIPTGHAPSSSFNSQQQTRIGADPSGEAFGNFEVGLAPLPHASADPTSSRIAEGGHTALEGAVPMTREREEEEPTGEEEGEHFAARPGSPSYDAVAAAFGLEGEDSNGPAGFG</sequence>
<accession>A0A0G4IG28</accession>
<feature type="compositionally biased region" description="Pro residues" evidence="1">
    <location>
        <begin position="2323"/>
        <end position="2339"/>
    </location>
</feature>
<feature type="compositionally biased region" description="Acidic residues" evidence="1">
    <location>
        <begin position="2575"/>
        <end position="2585"/>
    </location>
</feature>
<name>A0A0G4IG28_9ALVE</name>
<feature type="region of interest" description="Disordered" evidence="1">
    <location>
        <begin position="2202"/>
        <end position="2487"/>
    </location>
</feature>
<evidence type="ECO:0000259" key="2">
    <source>
        <dbReference type="Pfam" id="PF24542"/>
    </source>
</evidence>
<feature type="region of interest" description="Disordered" evidence="1">
    <location>
        <begin position="1604"/>
        <end position="1632"/>
    </location>
</feature>
<feature type="region of interest" description="Disordered" evidence="1">
    <location>
        <begin position="2081"/>
        <end position="2103"/>
    </location>
</feature>
<organism evidence="3">
    <name type="scientific">Chromera velia CCMP2878</name>
    <dbReference type="NCBI Taxonomy" id="1169474"/>
    <lineage>
        <taxon>Eukaryota</taxon>
        <taxon>Sar</taxon>
        <taxon>Alveolata</taxon>
        <taxon>Colpodellida</taxon>
        <taxon>Chromeraceae</taxon>
        <taxon>Chromera</taxon>
    </lineage>
</organism>
<feature type="compositionally biased region" description="Pro residues" evidence="1">
    <location>
        <begin position="2437"/>
        <end position="2446"/>
    </location>
</feature>
<feature type="compositionally biased region" description="Polar residues" evidence="1">
    <location>
        <begin position="2409"/>
        <end position="2424"/>
    </location>
</feature>
<dbReference type="Pfam" id="PF12739">
    <property type="entry name" value="TRAPPC-Trs85"/>
    <property type="match status" value="1"/>
</dbReference>
<feature type="compositionally biased region" description="Basic and acidic residues" evidence="1">
    <location>
        <begin position="1896"/>
        <end position="1906"/>
    </location>
</feature>
<dbReference type="PANTHER" id="PTHR12975">
    <property type="entry name" value="TRANSPORT PROTEIN TRAPP"/>
    <property type="match status" value="1"/>
</dbReference>
<feature type="region of interest" description="Disordered" evidence="1">
    <location>
        <begin position="388"/>
        <end position="409"/>
    </location>
</feature>
<feature type="compositionally biased region" description="Gly residues" evidence="1">
    <location>
        <begin position="394"/>
        <end position="408"/>
    </location>
</feature>
<feature type="region of interest" description="Disordered" evidence="1">
    <location>
        <begin position="2507"/>
        <end position="2595"/>
    </location>
</feature>
<feature type="compositionally biased region" description="Low complexity" evidence="1">
    <location>
        <begin position="2082"/>
        <end position="2097"/>
    </location>
</feature>
<dbReference type="VEuPathDB" id="CryptoDB:Cvel_14128"/>
<protein>
    <recommendedName>
        <fullName evidence="2">TPPC8 C-terminal Ig-like domain-containing protein</fullName>
    </recommendedName>
</protein>
<feature type="region of interest" description="Disordered" evidence="1">
    <location>
        <begin position="196"/>
        <end position="219"/>
    </location>
</feature>